<dbReference type="SUPFAM" id="SSF50978">
    <property type="entry name" value="WD40 repeat-like"/>
    <property type="match status" value="1"/>
</dbReference>
<dbReference type="GO" id="GO:0006406">
    <property type="term" value="P:mRNA export from nucleus"/>
    <property type="evidence" value="ECO:0007669"/>
    <property type="project" value="TreeGrafter"/>
</dbReference>
<dbReference type="PANTHER" id="PTHR44411:SF1">
    <property type="entry name" value="THO COMPLEX SUBUNIT 6 HOMOLOG"/>
    <property type="match status" value="1"/>
</dbReference>
<dbReference type="SMART" id="SM00320">
    <property type="entry name" value="WD40"/>
    <property type="match status" value="2"/>
</dbReference>
<dbReference type="InterPro" id="IPR042626">
    <property type="entry name" value="THOC6"/>
</dbReference>
<dbReference type="PROSITE" id="PS50294">
    <property type="entry name" value="WD_REPEATS_REGION"/>
    <property type="match status" value="1"/>
</dbReference>
<accession>A0A9N9RQL7</accession>
<reference evidence="4" key="1">
    <citation type="submission" date="2022-01" db="EMBL/GenBank/DDBJ databases">
        <authorList>
            <person name="King R."/>
        </authorList>
    </citation>
    <scope>NUCLEOTIDE SEQUENCE</scope>
</reference>
<keyword evidence="5" id="KW-1185">Reference proteome</keyword>
<organism evidence="4 5">
    <name type="scientific">Chironomus riparius</name>
    <dbReference type="NCBI Taxonomy" id="315576"/>
    <lineage>
        <taxon>Eukaryota</taxon>
        <taxon>Metazoa</taxon>
        <taxon>Ecdysozoa</taxon>
        <taxon>Arthropoda</taxon>
        <taxon>Hexapoda</taxon>
        <taxon>Insecta</taxon>
        <taxon>Pterygota</taxon>
        <taxon>Neoptera</taxon>
        <taxon>Endopterygota</taxon>
        <taxon>Diptera</taxon>
        <taxon>Nematocera</taxon>
        <taxon>Chironomoidea</taxon>
        <taxon>Chironomidae</taxon>
        <taxon>Chironominae</taxon>
        <taxon>Chironomus</taxon>
    </lineage>
</organism>
<gene>
    <name evidence="4" type="ORF">CHIRRI_LOCUS4306</name>
</gene>
<name>A0A9N9RQL7_9DIPT</name>
<dbReference type="EMBL" id="OU895877">
    <property type="protein sequence ID" value="CAG9801376.1"/>
    <property type="molecule type" value="Genomic_DNA"/>
</dbReference>
<reference evidence="4" key="2">
    <citation type="submission" date="2022-10" db="EMBL/GenBank/DDBJ databases">
        <authorList>
            <consortium name="ENA_rothamsted_submissions"/>
            <consortium name="culmorum"/>
            <person name="King R."/>
        </authorList>
    </citation>
    <scope>NUCLEOTIDE SEQUENCE</scope>
</reference>
<dbReference type="InterPro" id="IPR036322">
    <property type="entry name" value="WD40_repeat_dom_sf"/>
</dbReference>
<dbReference type="InterPro" id="IPR015943">
    <property type="entry name" value="WD40/YVTN_repeat-like_dom_sf"/>
</dbReference>
<evidence type="ECO:0000256" key="1">
    <source>
        <dbReference type="ARBA" id="ARBA00009728"/>
    </source>
</evidence>
<comment type="similarity">
    <text evidence="1">Belongs to the WD repeat THOC6 family.</text>
</comment>
<dbReference type="Pfam" id="PF00400">
    <property type="entry name" value="WD40"/>
    <property type="match status" value="1"/>
</dbReference>
<evidence type="ECO:0000256" key="3">
    <source>
        <dbReference type="PROSITE-ProRule" id="PRU00221"/>
    </source>
</evidence>
<sequence>MKENIQKLLYTVVTSQAISSSGRFLYACSTFGDIASYNIEKITSCIENVNNEDISDPISVFKYPDSPISMSVHREFLIIGSKNGLITGYKTSSGIIQHKSWNIQLQLSPEKIDISEVSDLWVDSEKELLYAACGSDIFQCSLDNGTVLNKFEGHEDFIQSIQGCEQNFVTASSDGTVKLWDSRTKKATFSIKPSENKEISRNQFGNWMGSASISKSWLSCGGGPKLAVFHLNQITKQPFQVFDYPSTIHVTDFVDLDNLLVAGGSNKMIQYSLNGNMISDIETSGPAVYSVVWYKNQQYKFLSAGGASNNIDVSINLTYKDATLNFYKKT</sequence>
<dbReference type="Proteomes" id="UP001153620">
    <property type="component" value="Chromosome 1"/>
</dbReference>
<proteinExistence type="inferred from homology"/>
<dbReference type="Gene3D" id="2.130.10.10">
    <property type="entry name" value="YVTN repeat-like/Quinoprotein amine dehydrogenase"/>
    <property type="match status" value="1"/>
</dbReference>
<dbReference type="GO" id="GO:0000347">
    <property type="term" value="C:THO complex"/>
    <property type="evidence" value="ECO:0007669"/>
    <property type="project" value="TreeGrafter"/>
</dbReference>
<dbReference type="PANTHER" id="PTHR44411">
    <property type="entry name" value="THO COMPLEX SUBUNIT 6 HOMOLOG"/>
    <property type="match status" value="1"/>
</dbReference>
<dbReference type="OrthoDB" id="273067at2759"/>
<evidence type="ECO:0000313" key="5">
    <source>
        <dbReference type="Proteomes" id="UP001153620"/>
    </source>
</evidence>
<evidence type="ECO:0000256" key="2">
    <source>
        <dbReference type="ARBA" id="ARBA00022574"/>
    </source>
</evidence>
<protein>
    <submittedName>
        <fullName evidence="4">Uncharacterized protein</fullName>
    </submittedName>
</protein>
<dbReference type="AlphaFoldDB" id="A0A9N9RQL7"/>
<dbReference type="InterPro" id="IPR001680">
    <property type="entry name" value="WD40_rpt"/>
</dbReference>
<dbReference type="PROSITE" id="PS50082">
    <property type="entry name" value="WD_REPEATS_2"/>
    <property type="match status" value="1"/>
</dbReference>
<feature type="repeat" description="WD" evidence="3">
    <location>
        <begin position="151"/>
        <end position="190"/>
    </location>
</feature>
<dbReference type="GO" id="GO:0000346">
    <property type="term" value="C:transcription export complex"/>
    <property type="evidence" value="ECO:0007669"/>
    <property type="project" value="TreeGrafter"/>
</dbReference>
<keyword evidence="2 3" id="KW-0853">WD repeat</keyword>
<evidence type="ECO:0000313" key="4">
    <source>
        <dbReference type="EMBL" id="CAG9801376.1"/>
    </source>
</evidence>